<evidence type="ECO:0000313" key="3">
    <source>
        <dbReference type="Proteomes" id="UP001526201"/>
    </source>
</evidence>
<proteinExistence type="predicted"/>
<evidence type="ECO:0000259" key="1">
    <source>
        <dbReference type="PROSITE" id="PS50801"/>
    </source>
</evidence>
<protein>
    <submittedName>
        <fullName evidence="2">STAS domain-containing protein</fullName>
    </submittedName>
</protein>
<dbReference type="EMBL" id="JACKTY010000031">
    <property type="protein sequence ID" value="MCV7227909.1"/>
    <property type="molecule type" value="Genomic_DNA"/>
</dbReference>
<comment type="caution">
    <text evidence="2">The sequence shown here is derived from an EMBL/GenBank/DDBJ whole genome shotgun (WGS) entry which is preliminary data.</text>
</comment>
<dbReference type="CDD" id="cd07043">
    <property type="entry name" value="STAS_anti-anti-sigma_factors"/>
    <property type="match status" value="1"/>
</dbReference>
<dbReference type="InterPro" id="IPR036513">
    <property type="entry name" value="STAS_dom_sf"/>
</dbReference>
<dbReference type="SUPFAM" id="SSF52091">
    <property type="entry name" value="SpoIIaa-like"/>
    <property type="match status" value="1"/>
</dbReference>
<feature type="domain" description="STAS" evidence="1">
    <location>
        <begin position="29"/>
        <end position="127"/>
    </location>
</feature>
<organism evidence="2 3">
    <name type="scientific">Mycolicibacterium komossense</name>
    <dbReference type="NCBI Taxonomy" id="1779"/>
    <lineage>
        <taxon>Bacteria</taxon>
        <taxon>Bacillati</taxon>
        <taxon>Actinomycetota</taxon>
        <taxon>Actinomycetes</taxon>
        <taxon>Mycobacteriales</taxon>
        <taxon>Mycobacteriaceae</taxon>
        <taxon>Mycolicibacterium</taxon>
    </lineage>
</organism>
<dbReference type="PANTHER" id="PTHR33495">
    <property type="entry name" value="ANTI-SIGMA FACTOR ANTAGONIST TM_1081-RELATED-RELATED"/>
    <property type="match status" value="1"/>
</dbReference>
<dbReference type="Proteomes" id="UP001526201">
    <property type="component" value="Unassembled WGS sequence"/>
</dbReference>
<reference evidence="2 3" key="1">
    <citation type="journal article" date="2022" name="BMC Genomics">
        <title>Comparative genome analysis of mycobacteria focusing on tRNA and non-coding RNA.</title>
        <authorList>
            <person name="Behra P.R.K."/>
            <person name="Pettersson B.M.F."/>
            <person name="Ramesh M."/>
            <person name="Das S."/>
            <person name="Dasgupta S."/>
            <person name="Kirsebom L.A."/>
        </authorList>
    </citation>
    <scope>NUCLEOTIDE SEQUENCE [LARGE SCALE GENOMIC DNA]</scope>
    <source>
        <strain evidence="2 3">DSM 44078</strain>
    </source>
</reference>
<evidence type="ECO:0000313" key="2">
    <source>
        <dbReference type="EMBL" id="MCV7227909.1"/>
    </source>
</evidence>
<name>A0ABT3CEJ3_9MYCO</name>
<dbReference type="InterPro" id="IPR002645">
    <property type="entry name" value="STAS_dom"/>
</dbReference>
<accession>A0ABT3CEJ3</accession>
<dbReference type="Pfam" id="PF01740">
    <property type="entry name" value="STAS"/>
    <property type="match status" value="1"/>
</dbReference>
<gene>
    <name evidence="2" type="ORF">H7J73_17975</name>
</gene>
<dbReference type="Gene3D" id="3.30.750.24">
    <property type="entry name" value="STAS domain"/>
    <property type="match status" value="1"/>
</dbReference>
<sequence length="130" mass="13361">MVDEAAEPDRQRPSEPGGCALATDWVGRVAVVSAAGTVDVLTAPQLTEAVDALVPQTPTAVIVDLTAVEFLASAGMSALIDAREKVAGFAHFGVVAAGPVTSRPMKLVGLHEVISMYETLDDAMKGAGDE</sequence>
<dbReference type="PROSITE" id="PS50801">
    <property type="entry name" value="STAS"/>
    <property type="match status" value="1"/>
</dbReference>
<keyword evidence="3" id="KW-1185">Reference proteome</keyword>
<dbReference type="PANTHER" id="PTHR33495:SF13">
    <property type="entry name" value="ANTI-SIGMA-F FACTOR ANTAGONIST RSFB"/>
    <property type="match status" value="1"/>
</dbReference>